<dbReference type="AlphaFoldDB" id="A0A9P5LL91"/>
<evidence type="ECO:0000259" key="2">
    <source>
        <dbReference type="PROSITE" id="PS50263"/>
    </source>
</evidence>
<keyword evidence="4" id="KW-1185">Reference proteome</keyword>
<feature type="domain" description="CN hydrolase" evidence="2">
    <location>
        <begin position="8"/>
        <end position="262"/>
    </location>
</feature>
<dbReference type="Pfam" id="PF00795">
    <property type="entry name" value="CN_hydrolase"/>
    <property type="match status" value="1"/>
</dbReference>
<dbReference type="InterPro" id="IPR036526">
    <property type="entry name" value="C-N_Hydrolase_sf"/>
</dbReference>
<keyword evidence="1" id="KW-0378">Hydrolase</keyword>
<accession>A0A9P5LL91</accession>
<name>A0A9P5LL91_9HYPO</name>
<dbReference type="OrthoDB" id="412018at2759"/>
<dbReference type="Gene3D" id="3.60.110.10">
    <property type="entry name" value="Carbon-nitrogen hydrolase"/>
    <property type="match status" value="1"/>
</dbReference>
<dbReference type="EMBL" id="JAANBB010000021">
    <property type="protein sequence ID" value="KAF7555383.1"/>
    <property type="molecule type" value="Genomic_DNA"/>
</dbReference>
<dbReference type="CDD" id="cd07197">
    <property type="entry name" value="nitrilase"/>
    <property type="match status" value="1"/>
</dbReference>
<dbReference type="InterPro" id="IPR050345">
    <property type="entry name" value="Aliph_Amidase/BUP"/>
</dbReference>
<dbReference type="SUPFAM" id="SSF56317">
    <property type="entry name" value="Carbon-nitrogen hydrolase"/>
    <property type="match status" value="1"/>
</dbReference>
<gene>
    <name evidence="3" type="ORF">G7Z17_g2214</name>
</gene>
<evidence type="ECO:0000256" key="1">
    <source>
        <dbReference type="ARBA" id="ARBA00022801"/>
    </source>
</evidence>
<organism evidence="3 4">
    <name type="scientific">Cylindrodendrum hubeiense</name>
    <dbReference type="NCBI Taxonomy" id="595255"/>
    <lineage>
        <taxon>Eukaryota</taxon>
        <taxon>Fungi</taxon>
        <taxon>Dikarya</taxon>
        <taxon>Ascomycota</taxon>
        <taxon>Pezizomycotina</taxon>
        <taxon>Sordariomycetes</taxon>
        <taxon>Hypocreomycetidae</taxon>
        <taxon>Hypocreales</taxon>
        <taxon>Nectriaceae</taxon>
        <taxon>Cylindrodendrum</taxon>
    </lineage>
</organism>
<dbReference type="GO" id="GO:0016811">
    <property type="term" value="F:hydrolase activity, acting on carbon-nitrogen (but not peptide) bonds, in linear amides"/>
    <property type="evidence" value="ECO:0007669"/>
    <property type="project" value="TreeGrafter"/>
</dbReference>
<dbReference type="PROSITE" id="PS50263">
    <property type="entry name" value="CN_HYDROLASE"/>
    <property type="match status" value="1"/>
</dbReference>
<dbReference type="Proteomes" id="UP000722485">
    <property type="component" value="Unassembled WGS sequence"/>
</dbReference>
<proteinExistence type="predicted"/>
<dbReference type="InterPro" id="IPR003010">
    <property type="entry name" value="C-N_Hydrolase"/>
</dbReference>
<comment type="caution">
    <text evidence="3">The sequence shown here is derived from an EMBL/GenBank/DDBJ whole genome shotgun (WGS) entry which is preliminary data.</text>
</comment>
<evidence type="ECO:0000313" key="4">
    <source>
        <dbReference type="Proteomes" id="UP000722485"/>
    </source>
</evidence>
<dbReference type="PANTHER" id="PTHR43674:SF16">
    <property type="entry name" value="CARBON-NITROGEN FAMILY, PUTATIVE (AFU_ORTHOLOGUE AFUA_5G02350)-RELATED"/>
    <property type="match status" value="1"/>
</dbReference>
<sequence>MTALKPAPRVALIQLYIPYGKTTPSSQFQRAATFIRAAAADHADLVILPEMALGHPTPETMAQYSRDCQAELLNFQALAKELSVNIIPGSLCEDVLDADGQHLHYSNTTYYIDRTGTTKLSYRKVNLWGDERKAFTKGNTHEIIDTDEFGKLGLLICWDLAFPEAFRALAKLGARVVVIPILWKLADCGPKGLAVNPDSERIFINSVLSARAYEQNMCVIMCNTGGPADEGHFGCSQITLPFKGPLVKMNGDEGISVTAIEFNTIIEDAEDVWNIRADINSPGWYNKGQSSTSL</sequence>
<dbReference type="PANTHER" id="PTHR43674">
    <property type="entry name" value="NITRILASE C965.09-RELATED"/>
    <property type="match status" value="1"/>
</dbReference>
<protein>
    <recommendedName>
        <fullName evidence="2">CN hydrolase domain-containing protein</fullName>
    </recommendedName>
</protein>
<evidence type="ECO:0000313" key="3">
    <source>
        <dbReference type="EMBL" id="KAF7555383.1"/>
    </source>
</evidence>
<reference evidence="3" key="1">
    <citation type="submission" date="2020-03" db="EMBL/GenBank/DDBJ databases">
        <title>Draft Genome Sequence of Cylindrodendrum hubeiense.</title>
        <authorList>
            <person name="Buettner E."/>
            <person name="Kellner H."/>
        </authorList>
    </citation>
    <scope>NUCLEOTIDE SEQUENCE</scope>
    <source>
        <strain evidence="3">IHI 201604</strain>
    </source>
</reference>